<evidence type="ECO:0000256" key="1">
    <source>
        <dbReference type="ARBA" id="ARBA00022630"/>
    </source>
</evidence>
<keyword evidence="2 6" id="KW-0288">FMN</keyword>
<dbReference type="RefSeq" id="WP_147160749.1">
    <property type="nucleotide sequence ID" value="NZ_BJYR01000022.1"/>
</dbReference>
<evidence type="ECO:0000313" key="9">
    <source>
        <dbReference type="Proteomes" id="UP000321464"/>
    </source>
</evidence>
<comment type="function">
    <text evidence="6">Quinone reductase that provides resistance to thiol-specific stress caused by electrophilic quinones.</text>
</comment>
<evidence type="ECO:0000256" key="3">
    <source>
        <dbReference type="ARBA" id="ARBA00023002"/>
    </source>
</evidence>
<evidence type="ECO:0000259" key="7">
    <source>
        <dbReference type="Pfam" id="PF02525"/>
    </source>
</evidence>
<dbReference type="GO" id="GO:0016652">
    <property type="term" value="F:oxidoreductase activity, acting on NAD(P)H as acceptor"/>
    <property type="evidence" value="ECO:0007669"/>
    <property type="project" value="UniProtKB-UniRule"/>
</dbReference>
<dbReference type="PANTHER" id="PTHR43741:SF4">
    <property type="entry name" value="FMN-DEPENDENT NADH:QUINONE OXIDOREDUCTASE"/>
    <property type="match status" value="1"/>
</dbReference>
<dbReference type="PANTHER" id="PTHR43741">
    <property type="entry name" value="FMN-DEPENDENT NADH-AZOREDUCTASE 1"/>
    <property type="match status" value="1"/>
</dbReference>
<feature type="binding site" evidence="6">
    <location>
        <begin position="17"/>
        <end position="19"/>
    </location>
    <ligand>
        <name>FMN</name>
        <dbReference type="ChEBI" id="CHEBI:58210"/>
    </ligand>
</feature>
<feature type="binding site" evidence="6">
    <location>
        <begin position="99"/>
        <end position="102"/>
    </location>
    <ligand>
        <name>FMN</name>
        <dbReference type="ChEBI" id="CHEBI:58210"/>
    </ligand>
</feature>
<evidence type="ECO:0000313" key="8">
    <source>
        <dbReference type="EMBL" id="GEO01431.1"/>
    </source>
</evidence>
<dbReference type="InterPro" id="IPR003680">
    <property type="entry name" value="Flavodoxin_fold"/>
</dbReference>
<feature type="domain" description="Flavodoxin-like fold" evidence="7">
    <location>
        <begin position="4"/>
        <end position="204"/>
    </location>
</feature>
<name>A0A512AP22_9SPHN</name>
<dbReference type="GO" id="GO:0016655">
    <property type="term" value="F:oxidoreductase activity, acting on NAD(P)H, quinone or similar compound as acceptor"/>
    <property type="evidence" value="ECO:0007669"/>
    <property type="project" value="InterPro"/>
</dbReference>
<dbReference type="EC" id="1.6.5.-" evidence="6"/>
<dbReference type="GO" id="GO:0009055">
    <property type="term" value="F:electron transfer activity"/>
    <property type="evidence" value="ECO:0007669"/>
    <property type="project" value="UniProtKB-UniRule"/>
</dbReference>
<proteinExistence type="inferred from homology"/>
<dbReference type="Gene3D" id="3.40.50.360">
    <property type="match status" value="1"/>
</dbReference>
<accession>A0A512AP22</accession>
<feature type="binding site" evidence="6">
    <location>
        <position position="11"/>
    </location>
    <ligand>
        <name>FMN</name>
        <dbReference type="ChEBI" id="CHEBI:58210"/>
    </ligand>
</feature>
<organism evidence="8 9">
    <name type="scientific">Novosphingobium sediminis</name>
    <dbReference type="NCBI Taxonomy" id="707214"/>
    <lineage>
        <taxon>Bacteria</taxon>
        <taxon>Pseudomonadati</taxon>
        <taxon>Pseudomonadota</taxon>
        <taxon>Alphaproteobacteria</taxon>
        <taxon>Sphingomonadales</taxon>
        <taxon>Sphingomonadaceae</taxon>
        <taxon>Novosphingobium</taxon>
    </lineage>
</organism>
<keyword evidence="9" id="KW-1185">Reference proteome</keyword>
<dbReference type="InterPro" id="IPR023048">
    <property type="entry name" value="NADH:quinone_OxRdtase_FMN_depd"/>
</dbReference>
<keyword evidence="4 6" id="KW-0520">NAD</keyword>
<keyword evidence="3 6" id="KW-0560">Oxidoreductase</keyword>
<dbReference type="EC" id="1.7.1.17" evidence="6"/>
<comment type="cofactor">
    <cofactor evidence="6">
        <name>FMN</name>
        <dbReference type="ChEBI" id="CHEBI:58210"/>
    </cofactor>
    <text evidence="6">Binds 1 FMN per subunit.</text>
</comment>
<comment type="caution">
    <text evidence="6">Lacks conserved residue(s) required for the propagation of feature annotation.</text>
</comment>
<evidence type="ECO:0000256" key="2">
    <source>
        <dbReference type="ARBA" id="ARBA00022643"/>
    </source>
</evidence>
<dbReference type="GO" id="GO:0010181">
    <property type="term" value="F:FMN binding"/>
    <property type="evidence" value="ECO:0007669"/>
    <property type="project" value="UniProtKB-UniRule"/>
</dbReference>
<dbReference type="SUPFAM" id="SSF52218">
    <property type="entry name" value="Flavoproteins"/>
    <property type="match status" value="1"/>
</dbReference>
<dbReference type="AlphaFoldDB" id="A0A512AP22"/>
<comment type="similarity">
    <text evidence="6">Belongs to the azoreductase type 1 family.</text>
</comment>
<dbReference type="HAMAP" id="MF_01216">
    <property type="entry name" value="Azoreductase_type1"/>
    <property type="match status" value="1"/>
</dbReference>
<evidence type="ECO:0000256" key="4">
    <source>
        <dbReference type="ARBA" id="ARBA00023027"/>
    </source>
</evidence>
<comment type="catalytic activity">
    <reaction evidence="5">
        <text>N,N-dimethyl-1,4-phenylenediamine + anthranilate + 2 NAD(+) = 2-(4-dimethylaminophenyl)diazenylbenzoate + 2 NADH + 2 H(+)</text>
        <dbReference type="Rhea" id="RHEA:55872"/>
        <dbReference type="ChEBI" id="CHEBI:15378"/>
        <dbReference type="ChEBI" id="CHEBI:15783"/>
        <dbReference type="ChEBI" id="CHEBI:16567"/>
        <dbReference type="ChEBI" id="CHEBI:57540"/>
        <dbReference type="ChEBI" id="CHEBI:57945"/>
        <dbReference type="ChEBI" id="CHEBI:71579"/>
        <dbReference type="EC" id="1.7.1.17"/>
    </reaction>
    <physiologicalReaction direction="right-to-left" evidence="5">
        <dbReference type="Rhea" id="RHEA:55874"/>
    </physiologicalReaction>
</comment>
<evidence type="ECO:0000256" key="6">
    <source>
        <dbReference type="HAMAP-Rule" id="MF_01216"/>
    </source>
</evidence>
<dbReference type="Pfam" id="PF02525">
    <property type="entry name" value="Flavodoxin_2"/>
    <property type="match status" value="1"/>
</dbReference>
<gene>
    <name evidence="8" type="primary">azoR2</name>
    <name evidence="6" type="synonym">azoR</name>
    <name evidence="8" type="ORF">NSE01_32630</name>
</gene>
<dbReference type="EMBL" id="BJYR01000022">
    <property type="protein sequence ID" value="GEO01431.1"/>
    <property type="molecule type" value="Genomic_DNA"/>
</dbReference>
<keyword evidence="1 6" id="KW-0285">Flavoprotein</keyword>
<comment type="catalytic activity">
    <reaction evidence="6">
        <text>2 a quinone + NADH + H(+) = 2 a 1,4-benzosemiquinone + NAD(+)</text>
        <dbReference type="Rhea" id="RHEA:65952"/>
        <dbReference type="ChEBI" id="CHEBI:15378"/>
        <dbReference type="ChEBI" id="CHEBI:57540"/>
        <dbReference type="ChEBI" id="CHEBI:57945"/>
        <dbReference type="ChEBI" id="CHEBI:132124"/>
        <dbReference type="ChEBI" id="CHEBI:134225"/>
    </reaction>
</comment>
<reference evidence="8 9" key="1">
    <citation type="submission" date="2019-07" db="EMBL/GenBank/DDBJ databases">
        <title>Whole genome shotgun sequence of Novosphingobium sediminis NBRC 106119.</title>
        <authorList>
            <person name="Hosoyama A."/>
            <person name="Uohara A."/>
            <person name="Ohji S."/>
            <person name="Ichikawa N."/>
        </authorList>
    </citation>
    <scope>NUCLEOTIDE SEQUENCE [LARGE SCALE GENOMIC DNA]</scope>
    <source>
        <strain evidence="8 9">NBRC 106119</strain>
    </source>
</reference>
<comment type="subunit">
    <text evidence="6">Homodimer.</text>
</comment>
<sequence length="215" mass="22976">MSERLLHVIGSPRGERSRSVKVAERLIEGLVAASPGASVETLNVCSAQLPALTGPVIEGRYALIEGREVADEVRAAWAQIGEAVAHFLSFDTIVFSVPMWNFGIPWQLKQYIDTITQPGMAFRVSETGVEGLGAGKRAILVASGALDIRAGTPGGELDHQVRFMQAWLGFIGITDVHVVHLRPTYGPPEAVEAAMAEAYASAEALVSDLSRASRV</sequence>
<protein>
    <recommendedName>
        <fullName evidence="6">FMN dependent NADH:quinone oxidoreductase</fullName>
        <ecNumber evidence="6">1.6.5.-</ecNumber>
    </recommendedName>
    <alternativeName>
        <fullName evidence="6">Azo-dye reductase</fullName>
    </alternativeName>
    <alternativeName>
        <fullName evidence="6">FMN-dependent NADH-azo compound oxidoreductase</fullName>
    </alternativeName>
    <alternativeName>
        <fullName evidence="6">FMN-dependent NADH-azoreductase</fullName>
        <ecNumber evidence="6">1.7.1.17</ecNumber>
    </alternativeName>
</protein>
<dbReference type="OrthoDB" id="9787136at2"/>
<evidence type="ECO:0000256" key="5">
    <source>
        <dbReference type="ARBA" id="ARBA00048542"/>
    </source>
</evidence>
<comment type="caution">
    <text evidence="8">The sequence shown here is derived from an EMBL/GenBank/DDBJ whole genome shotgun (WGS) entry which is preliminary data.</text>
</comment>
<dbReference type="Proteomes" id="UP000321464">
    <property type="component" value="Unassembled WGS sequence"/>
</dbReference>
<comment type="function">
    <text evidence="6">Also exhibits azoreductase activity. Catalyzes the reductive cleavage of the azo bond in aromatic azo compounds to the corresponding amines.</text>
</comment>
<dbReference type="InterPro" id="IPR050104">
    <property type="entry name" value="FMN-dep_NADH:Q_OxRdtase_AzoR1"/>
</dbReference>
<dbReference type="InterPro" id="IPR029039">
    <property type="entry name" value="Flavoprotein-like_sf"/>
</dbReference>